<dbReference type="PANTHER" id="PTHR15289">
    <property type="entry name" value="TASTIN"/>
    <property type="match status" value="1"/>
</dbReference>
<evidence type="ECO:0000256" key="1">
    <source>
        <dbReference type="SAM" id="MobiDB-lite"/>
    </source>
</evidence>
<proteinExistence type="predicted"/>
<dbReference type="InterPro" id="IPR026133">
    <property type="entry name" value="Tastin"/>
</dbReference>
<organism evidence="2 3">
    <name type="scientific">Pelobates cultripes</name>
    <name type="common">Western spadefoot toad</name>
    <dbReference type="NCBI Taxonomy" id="61616"/>
    <lineage>
        <taxon>Eukaryota</taxon>
        <taxon>Metazoa</taxon>
        <taxon>Chordata</taxon>
        <taxon>Craniata</taxon>
        <taxon>Vertebrata</taxon>
        <taxon>Euteleostomi</taxon>
        <taxon>Amphibia</taxon>
        <taxon>Batrachia</taxon>
        <taxon>Anura</taxon>
        <taxon>Pelobatoidea</taxon>
        <taxon>Pelobatidae</taxon>
        <taxon>Pelobates</taxon>
    </lineage>
</organism>
<gene>
    <name evidence="2" type="ORF">PECUL_23A003296</name>
</gene>
<accession>A0AAD1R562</accession>
<dbReference type="EMBL" id="OW240912">
    <property type="protein sequence ID" value="CAH2224184.1"/>
    <property type="molecule type" value="Genomic_DNA"/>
</dbReference>
<feature type="region of interest" description="Disordered" evidence="1">
    <location>
        <begin position="79"/>
        <end position="106"/>
    </location>
</feature>
<dbReference type="Proteomes" id="UP001295444">
    <property type="component" value="Chromosome 01"/>
</dbReference>
<feature type="compositionally biased region" description="Polar residues" evidence="1">
    <location>
        <begin position="90"/>
        <end position="106"/>
    </location>
</feature>
<protein>
    <submittedName>
        <fullName evidence="2">Uncharacterized protein</fullName>
    </submittedName>
</protein>
<evidence type="ECO:0000313" key="2">
    <source>
        <dbReference type="EMBL" id="CAH2224184.1"/>
    </source>
</evidence>
<keyword evidence="3" id="KW-1185">Reference proteome</keyword>
<evidence type="ECO:0000313" key="3">
    <source>
        <dbReference type="Proteomes" id="UP001295444"/>
    </source>
</evidence>
<name>A0AAD1R562_PELCU</name>
<dbReference type="AlphaFoldDB" id="A0AAD1R562"/>
<sequence length="515" mass="56370">MVRSSLYTMRSSQAKCTNLERMSCFSRLTTKGEKQRAPFRPEQASQQFDNILKCLTSKDDCILQSQVNPVLQQMNQPLHVPVTSKPPQPVTQSDVSTKPQLSPDQSNVVNRKFESSTTMCQDTGEILPVVESALVKDTHDKPISDPGFGEFVADSQALASILSNTGVTVNNDGKLSLAQRVPVQENLLSMKNGMVSLGSVVGKEKTPKPAFGRMSNVPLKDAKFSPCRVLNSNQTPSTSPWGSARRIHKVKSSTMTFSQAFSFNVRQPVFPKTPKALAVEMANKRFEAEFPEPQALMTKSSVKWADQPSPASVPDSLFEKESSLEQVAVRLFPDADCTGDADKKEIPINVLDCAVSSVPCTKDEVVPEKSTAADGTAADDRQIKQLHQELAPLSIQEPRSTLLTARSPSIELKLGTSLPLTFLSHPAVQALKFNNYGPRSLPHIAQMRLQETMSAKKRFWDTCLDDECAFYTSFGGSGSSRSCDDPVASSLEKQENMHFIPISPGEPGFVMNSPV</sequence>
<dbReference type="PANTHER" id="PTHR15289:SF3">
    <property type="entry name" value="TASTIN"/>
    <property type="match status" value="1"/>
</dbReference>
<reference evidence="2" key="1">
    <citation type="submission" date="2022-03" db="EMBL/GenBank/DDBJ databases">
        <authorList>
            <person name="Alioto T."/>
            <person name="Alioto T."/>
            <person name="Gomez Garrido J."/>
        </authorList>
    </citation>
    <scope>NUCLEOTIDE SEQUENCE</scope>
</reference>